<organism evidence="2">
    <name type="scientific">Arabidopsis lyrata subsp. lyrata</name>
    <name type="common">Lyre-leaved rock-cress</name>
    <dbReference type="NCBI Taxonomy" id="81972"/>
    <lineage>
        <taxon>Eukaryota</taxon>
        <taxon>Viridiplantae</taxon>
        <taxon>Streptophyta</taxon>
        <taxon>Embryophyta</taxon>
        <taxon>Tracheophyta</taxon>
        <taxon>Spermatophyta</taxon>
        <taxon>Magnoliopsida</taxon>
        <taxon>eudicotyledons</taxon>
        <taxon>Gunneridae</taxon>
        <taxon>Pentapetalae</taxon>
        <taxon>rosids</taxon>
        <taxon>malvids</taxon>
        <taxon>Brassicales</taxon>
        <taxon>Brassicaceae</taxon>
        <taxon>Camelineae</taxon>
        <taxon>Arabidopsis</taxon>
    </lineage>
</organism>
<sequence>TLLAFIDNTTTKVHTFLSSVQFSSRFYSNRQKNLIFFWTSILFYDFVRPRT</sequence>
<gene>
    <name evidence="1" type="ORF">ARALYDRAFT_676885</name>
</gene>
<proteinExistence type="predicted"/>
<evidence type="ECO:0000313" key="2">
    <source>
        <dbReference type="Proteomes" id="UP000008694"/>
    </source>
</evidence>
<evidence type="ECO:0000313" key="1">
    <source>
        <dbReference type="EMBL" id="EFH63740.1"/>
    </source>
</evidence>
<feature type="non-terminal residue" evidence="1">
    <location>
        <position position="1"/>
    </location>
</feature>
<keyword evidence="2" id="KW-1185">Reference proteome</keyword>
<dbReference type="HOGENOM" id="CLU_3112513_0_0_1"/>
<reference evidence="2" key="1">
    <citation type="journal article" date="2011" name="Nat. Genet.">
        <title>The Arabidopsis lyrata genome sequence and the basis of rapid genome size change.</title>
        <authorList>
            <person name="Hu T.T."/>
            <person name="Pattyn P."/>
            <person name="Bakker E.G."/>
            <person name="Cao J."/>
            <person name="Cheng J.-F."/>
            <person name="Clark R.M."/>
            <person name="Fahlgren N."/>
            <person name="Fawcett J.A."/>
            <person name="Grimwood J."/>
            <person name="Gundlach H."/>
            <person name="Haberer G."/>
            <person name="Hollister J.D."/>
            <person name="Ossowski S."/>
            <person name="Ottilar R.P."/>
            <person name="Salamov A.A."/>
            <person name="Schneeberger K."/>
            <person name="Spannagl M."/>
            <person name="Wang X."/>
            <person name="Yang L."/>
            <person name="Nasrallah M.E."/>
            <person name="Bergelson J."/>
            <person name="Carrington J.C."/>
            <person name="Gaut B.S."/>
            <person name="Schmutz J."/>
            <person name="Mayer K.F.X."/>
            <person name="Van de Peer Y."/>
            <person name="Grigoriev I.V."/>
            <person name="Nordborg M."/>
            <person name="Weigel D."/>
            <person name="Guo Y.-L."/>
        </authorList>
    </citation>
    <scope>NUCLEOTIDE SEQUENCE [LARGE SCALE GENOMIC DNA]</scope>
    <source>
        <strain evidence="2">cv. MN47</strain>
    </source>
</reference>
<dbReference type="Proteomes" id="UP000008694">
    <property type="component" value="Unassembled WGS sequence"/>
</dbReference>
<dbReference type="AlphaFoldDB" id="D7KRI1"/>
<protein>
    <submittedName>
        <fullName evidence="1">Predicted protein</fullName>
    </submittedName>
</protein>
<dbReference type="Gramene" id="Al_scaffold_0002_2035">
    <property type="protein sequence ID" value="Al_scaffold_0002_2035"/>
    <property type="gene ID" value="Al_scaffold_0002_2035"/>
</dbReference>
<dbReference type="EMBL" id="GL348714">
    <property type="protein sequence ID" value="EFH63740.1"/>
    <property type="molecule type" value="Genomic_DNA"/>
</dbReference>
<accession>D7KRI1</accession>
<name>D7KRI1_ARALL</name>